<dbReference type="Gene3D" id="3.30.420.10">
    <property type="entry name" value="Ribonuclease H-like superfamily/Ribonuclease H"/>
    <property type="match status" value="1"/>
</dbReference>
<evidence type="ECO:0000313" key="2">
    <source>
        <dbReference type="EMBL" id="CAB4045318.1"/>
    </source>
</evidence>
<proteinExistence type="predicted"/>
<comment type="caution">
    <text evidence="2">The sequence shown here is derived from an EMBL/GenBank/DDBJ whole genome shotgun (WGS) entry which is preliminary data.</text>
</comment>
<evidence type="ECO:0000259" key="1">
    <source>
        <dbReference type="Pfam" id="PF13358"/>
    </source>
</evidence>
<reference evidence="2" key="1">
    <citation type="submission" date="2020-04" db="EMBL/GenBank/DDBJ databases">
        <authorList>
            <person name="Alioto T."/>
            <person name="Alioto T."/>
            <person name="Gomez Garrido J."/>
        </authorList>
    </citation>
    <scope>NUCLEOTIDE SEQUENCE</scope>
    <source>
        <strain evidence="2">A484AB</strain>
    </source>
</reference>
<organism evidence="2 3">
    <name type="scientific">Paramuricea clavata</name>
    <name type="common">Red gorgonian</name>
    <name type="synonym">Violescent sea-whip</name>
    <dbReference type="NCBI Taxonomy" id="317549"/>
    <lineage>
        <taxon>Eukaryota</taxon>
        <taxon>Metazoa</taxon>
        <taxon>Cnidaria</taxon>
        <taxon>Anthozoa</taxon>
        <taxon>Octocorallia</taxon>
        <taxon>Malacalcyonacea</taxon>
        <taxon>Plexauridae</taxon>
        <taxon>Paramuricea</taxon>
    </lineage>
</organism>
<dbReference type="OrthoDB" id="2417635at2759"/>
<feature type="domain" description="Tc1-like transposase DDE" evidence="1">
    <location>
        <begin position="1"/>
        <end position="102"/>
    </location>
</feature>
<dbReference type="Proteomes" id="UP001152795">
    <property type="component" value="Unassembled WGS sequence"/>
</dbReference>
<dbReference type="InterPro" id="IPR038717">
    <property type="entry name" value="Tc1-like_DDE_dom"/>
</dbReference>
<evidence type="ECO:0000313" key="3">
    <source>
        <dbReference type="Proteomes" id="UP001152795"/>
    </source>
</evidence>
<accession>A0A6S7KM92</accession>
<dbReference type="EMBL" id="CACRXK020038736">
    <property type="protein sequence ID" value="CAB4045318.1"/>
    <property type="molecule type" value="Genomic_DNA"/>
</dbReference>
<name>A0A6S7KM92_PARCT</name>
<dbReference type="InterPro" id="IPR036397">
    <property type="entry name" value="RNaseH_sf"/>
</dbReference>
<protein>
    <recommendedName>
        <fullName evidence="1">Tc1-like transposase DDE domain-containing protein</fullName>
    </recommendedName>
</protein>
<dbReference type="AlphaFoldDB" id="A0A6S7KM92"/>
<keyword evidence="3" id="KW-1185">Reference proteome</keyword>
<sequence>MVAISYGKGVVLCEQYDGTITGPKFAEIVKSFPKAFNKSSSPKARRFLMDGCPRQNSKVAMRAIDKVNTLVLKIPPRSPDLNPIENLFHTLTVRLNNDAFQNNITKETFKELSSRVKETILSVSSEEIDKIIDSMDKRITAVLKGKGQRT</sequence>
<dbReference type="GO" id="GO:0003676">
    <property type="term" value="F:nucleic acid binding"/>
    <property type="evidence" value="ECO:0007669"/>
    <property type="project" value="InterPro"/>
</dbReference>
<gene>
    <name evidence="2" type="ORF">PACLA_8A052030</name>
</gene>
<feature type="non-terminal residue" evidence="2">
    <location>
        <position position="150"/>
    </location>
</feature>
<dbReference type="Pfam" id="PF13358">
    <property type="entry name" value="DDE_3"/>
    <property type="match status" value="1"/>
</dbReference>